<protein>
    <submittedName>
        <fullName evidence="2">Uncharacterized protein</fullName>
    </submittedName>
</protein>
<feature type="compositionally biased region" description="Basic residues" evidence="1">
    <location>
        <begin position="35"/>
        <end position="47"/>
    </location>
</feature>
<dbReference type="AlphaFoldDB" id="A0A0G4HI20"/>
<dbReference type="VEuPathDB" id="CryptoDB:Cvel_27687"/>
<evidence type="ECO:0000313" key="2">
    <source>
        <dbReference type="EMBL" id="CEM43628.1"/>
    </source>
</evidence>
<dbReference type="PhylomeDB" id="A0A0G4HI20"/>
<name>A0A0G4HI20_9ALVE</name>
<reference evidence="2" key="1">
    <citation type="submission" date="2014-11" db="EMBL/GenBank/DDBJ databases">
        <authorList>
            <person name="Otto D Thomas"/>
            <person name="Naeem Raeece"/>
        </authorList>
    </citation>
    <scope>NUCLEOTIDE SEQUENCE</scope>
</reference>
<proteinExistence type="predicted"/>
<evidence type="ECO:0000256" key="1">
    <source>
        <dbReference type="SAM" id="MobiDB-lite"/>
    </source>
</evidence>
<gene>
    <name evidence="2" type="ORF">Cvel_27687</name>
</gene>
<dbReference type="EMBL" id="CDMZ01002729">
    <property type="protein sequence ID" value="CEM43628.1"/>
    <property type="molecule type" value="Genomic_DNA"/>
</dbReference>
<sequence>MEQKEVEMEPACAQPPLKRQRPSDETMPQKGPSTRPKRGPGRPKGSGRGRQPASVQPVPNPLQAPLREQPCRLYGQVCADLPVPQESDYPKIAKMADELYASLVRHLDSRNETTSEDYIRALVSRNLRQWGVRKDTIPLNAEVRELLLCVLHLRGDDQSLYQNGPGSQTPAKT</sequence>
<organism evidence="2">
    <name type="scientific">Chromera velia CCMP2878</name>
    <dbReference type="NCBI Taxonomy" id="1169474"/>
    <lineage>
        <taxon>Eukaryota</taxon>
        <taxon>Sar</taxon>
        <taxon>Alveolata</taxon>
        <taxon>Colpodellida</taxon>
        <taxon>Chromeraceae</taxon>
        <taxon>Chromera</taxon>
    </lineage>
</organism>
<feature type="region of interest" description="Disordered" evidence="1">
    <location>
        <begin position="1"/>
        <end position="65"/>
    </location>
</feature>
<accession>A0A0G4HI20</accession>